<protein>
    <submittedName>
        <fullName evidence="1">Uncharacterized protein</fullName>
    </submittedName>
</protein>
<keyword evidence="2" id="KW-1185">Reference proteome</keyword>
<sequence>MSQLSSVERTTRIESFSTFFDRLSSHNPQREQMLKYVLNNQPFDEFKQKFSNVFRTIQQLDNDDFFNY</sequence>
<evidence type="ECO:0000313" key="2">
    <source>
        <dbReference type="Proteomes" id="UP000692954"/>
    </source>
</evidence>
<evidence type="ECO:0000313" key="1">
    <source>
        <dbReference type="EMBL" id="CAD8123624.1"/>
    </source>
</evidence>
<gene>
    <name evidence="1" type="ORF">PSON_ATCC_30995.1.T1460050</name>
</gene>
<name>A0A8S1R8E1_9CILI</name>
<dbReference type="EMBL" id="CAJJDN010000146">
    <property type="protein sequence ID" value="CAD8123624.1"/>
    <property type="molecule type" value="Genomic_DNA"/>
</dbReference>
<dbReference type="AlphaFoldDB" id="A0A8S1R8E1"/>
<dbReference type="Proteomes" id="UP000692954">
    <property type="component" value="Unassembled WGS sequence"/>
</dbReference>
<comment type="caution">
    <text evidence="1">The sequence shown here is derived from an EMBL/GenBank/DDBJ whole genome shotgun (WGS) entry which is preliminary data.</text>
</comment>
<organism evidence="1 2">
    <name type="scientific">Paramecium sonneborni</name>
    <dbReference type="NCBI Taxonomy" id="65129"/>
    <lineage>
        <taxon>Eukaryota</taxon>
        <taxon>Sar</taxon>
        <taxon>Alveolata</taxon>
        <taxon>Ciliophora</taxon>
        <taxon>Intramacronucleata</taxon>
        <taxon>Oligohymenophorea</taxon>
        <taxon>Peniculida</taxon>
        <taxon>Parameciidae</taxon>
        <taxon>Paramecium</taxon>
    </lineage>
</organism>
<accession>A0A8S1R8E1</accession>
<reference evidence="1" key="1">
    <citation type="submission" date="2021-01" db="EMBL/GenBank/DDBJ databases">
        <authorList>
            <consortium name="Genoscope - CEA"/>
            <person name="William W."/>
        </authorList>
    </citation>
    <scope>NUCLEOTIDE SEQUENCE</scope>
</reference>
<proteinExistence type="predicted"/>